<reference evidence="1 2" key="1">
    <citation type="journal article" date="2020" name="G3 (Bethesda)">
        <title>Improved Reference Genome for Cyclotella cryptica CCMP332, a Model for Cell Wall Morphogenesis, Salinity Adaptation, and Lipid Production in Diatoms (Bacillariophyta).</title>
        <authorList>
            <person name="Roberts W.R."/>
            <person name="Downey K.M."/>
            <person name="Ruck E.C."/>
            <person name="Traller J.C."/>
            <person name="Alverson A.J."/>
        </authorList>
    </citation>
    <scope>NUCLEOTIDE SEQUENCE [LARGE SCALE GENOMIC DNA]</scope>
    <source>
        <strain evidence="1 2">CCMP332</strain>
    </source>
</reference>
<comment type="caution">
    <text evidence="1">The sequence shown here is derived from an EMBL/GenBank/DDBJ whole genome shotgun (WGS) entry which is preliminary data.</text>
</comment>
<organism evidence="1 2">
    <name type="scientific">Cyclotella cryptica</name>
    <dbReference type="NCBI Taxonomy" id="29204"/>
    <lineage>
        <taxon>Eukaryota</taxon>
        <taxon>Sar</taxon>
        <taxon>Stramenopiles</taxon>
        <taxon>Ochrophyta</taxon>
        <taxon>Bacillariophyta</taxon>
        <taxon>Coscinodiscophyceae</taxon>
        <taxon>Thalassiosirophycidae</taxon>
        <taxon>Stephanodiscales</taxon>
        <taxon>Stephanodiscaceae</taxon>
        <taxon>Cyclotella</taxon>
    </lineage>
</organism>
<evidence type="ECO:0000313" key="1">
    <source>
        <dbReference type="EMBL" id="KAL3782924.1"/>
    </source>
</evidence>
<gene>
    <name evidence="1" type="ORF">HJC23_004903</name>
</gene>
<dbReference type="Proteomes" id="UP001516023">
    <property type="component" value="Unassembled WGS sequence"/>
</dbReference>
<dbReference type="EMBL" id="JABMIG020000272">
    <property type="protein sequence ID" value="KAL3782924.1"/>
    <property type="molecule type" value="Genomic_DNA"/>
</dbReference>
<evidence type="ECO:0000313" key="2">
    <source>
        <dbReference type="Proteomes" id="UP001516023"/>
    </source>
</evidence>
<proteinExistence type="predicted"/>
<keyword evidence="2" id="KW-1185">Reference proteome</keyword>
<dbReference type="AlphaFoldDB" id="A0ABD3P5U9"/>
<evidence type="ECO:0008006" key="3">
    <source>
        <dbReference type="Google" id="ProtNLM"/>
    </source>
</evidence>
<accession>A0ABD3P5U9</accession>
<protein>
    <recommendedName>
        <fullName evidence="3">LAGLIDADG homing endonuclease</fullName>
    </recommendedName>
</protein>
<sequence>MGFPFEGVIPCSELDRNMYNGTRNGRKVGVTYELNQDGSGRPYDSILQLRSDKIKNFLNVSEYDAVHAFFPVQFEFLVTRGTSELINELENVTGYKAKCKRADPQQLKERKYKESFINWVNEHLDWNTEKLIGYSPKKVGDVS</sequence>
<name>A0ABD3P5U9_9STRA</name>